<dbReference type="PANTHER" id="PTHR37984:SF5">
    <property type="entry name" value="PROTEIN NYNRIN-LIKE"/>
    <property type="match status" value="1"/>
</dbReference>
<proteinExistence type="predicted"/>
<dbReference type="Gene3D" id="3.30.420.10">
    <property type="entry name" value="Ribonuclease H-like superfamily/Ribonuclease H"/>
    <property type="match status" value="1"/>
</dbReference>
<name>A0A9Y4MTD5_9TELE</name>
<evidence type="ECO:0000256" key="2">
    <source>
        <dbReference type="SAM" id="MobiDB-lite"/>
    </source>
</evidence>
<dbReference type="GO" id="GO:0003676">
    <property type="term" value="F:nucleic acid binding"/>
    <property type="evidence" value="ECO:0007669"/>
    <property type="project" value="InterPro"/>
</dbReference>
<protein>
    <recommendedName>
        <fullName evidence="1">Gypsy retrotransposon integrase-like protein 1</fullName>
    </recommendedName>
</protein>
<dbReference type="InterPro" id="IPR041588">
    <property type="entry name" value="Integrase_H2C2"/>
</dbReference>
<evidence type="ECO:0000313" key="4">
    <source>
        <dbReference type="Proteomes" id="UP000694891"/>
    </source>
</evidence>
<dbReference type="InterPro" id="IPR001584">
    <property type="entry name" value="Integrase_cat-core"/>
</dbReference>
<sequence>MDVHCSQTDIMSRPRLESGPMGVLIWASPIPNWAGPDQNSILDRPEIESSFFFLRTTRSVHLLSTMEQHTRFEQLLDNHIASLCPKKKGKFLVCNDQYKQIIAALALTKGEPCPDGAKFKYWCLNNFQTLCIGSKTVLYCKKTVNPVITREDLFSTIQQCHERTGHSGRHKTWDEVKNNYAFIPRVAVELYLQTCLTCSTRQSLKQPTSAKPTISLGFLTRVQVNLIDMTSKPDDDYKWILHARDHFSKYSWAFPLTSKRASEVAQKLVMLFSMFGPPRILQSDNGGEFVASVITEITNLWPGLLIVHGRPRHPQSQGCVERNGDLQLKLGKWLEERGGTWSTALQFVTHAINTSAASATSKTPYEVVFRQKPHQDLFLLQQLAKQGPLSEETIDPSLFEAETEIQEEGPSDHDDNEPETSAATLLLQLSTDSTSGHDCVSTTSRVTEFQLDELPSVSGPSPTSAEPPTNTPTSVKRSHEYYLLHQGNIVAEGVKITNRSTLHGSTFNRITHTIVQVTSVFDESFIPTEHNPQEEPLQEDQYVLWRLDSLVDTETNTDSSHSKVRREATVSYLQTGRLRLMKQ</sequence>
<dbReference type="GO" id="GO:0015074">
    <property type="term" value="P:DNA integration"/>
    <property type="evidence" value="ECO:0007669"/>
    <property type="project" value="InterPro"/>
</dbReference>
<dbReference type="InterPro" id="IPR012337">
    <property type="entry name" value="RNaseH-like_sf"/>
</dbReference>
<dbReference type="PROSITE" id="PS50994">
    <property type="entry name" value="INTEGRASE"/>
    <property type="match status" value="1"/>
</dbReference>
<dbReference type="AlphaFoldDB" id="A0A9Y4MTD5"/>
<dbReference type="Proteomes" id="UP000694891">
    <property type="component" value="Unplaced"/>
</dbReference>
<evidence type="ECO:0000313" key="5">
    <source>
        <dbReference type="RefSeq" id="XP_008274017.1"/>
    </source>
</evidence>
<keyword evidence="4" id="KW-1185">Reference proteome</keyword>
<feature type="compositionally biased region" description="Polar residues" evidence="2">
    <location>
        <begin position="458"/>
        <end position="475"/>
    </location>
</feature>
<dbReference type="Pfam" id="PF17921">
    <property type="entry name" value="Integrase_H2C2"/>
    <property type="match status" value="1"/>
</dbReference>
<feature type="region of interest" description="Disordered" evidence="2">
    <location>
        <begin position="452"/>
        <end position="475"/>
    </location>
</feature>
<gene>
    <name evidence="5" type="primary">LOC103353042</name>
</gene>
<reference evidence="5" key="1">
    <citation type="submission" date="2025-08" db="UniProtKB">
        <authorList>
            <consortium name="RefSeq"/>
        </authorList>
    </citation>
    <scope>IDENTIFICATION</scope>
</reference>
<dbReference type="InterPro" id="IPR036397">
    <property type="entry name" value="RNaseH_sf"/>
</dbReference>
<dbReference type="InterPro" id="IPR050951">
    <property type="entry name" value="Retrovirus_Pol_polyprotein"/>
</dbReference>
<evidence type="ECO:0000259" key="3">
    <source>
        <dbReference type="PROSITE" id="PS50994"/>
    </source>
</evidence>
<feature type="domain" description="Integrase catalytic" evidence="3">
    <location>
        <begin position="208"/>
        <end position="372"/>
    </location>
</feature>
<dbReference type="PANTHER" id="PTHR37984">
    <property type="entry name" value="PROTEIN CBG26694"/>
    <property type="match status" value="1"/>
</dbReference>
<accession>A0A9Y4MTD5</accession>
<evidence type="ECO:0000256" key="1">
    <source>
        <dbReference type="ARBA" id="ARBA00039658"/>
    </source>
</evidence>
<dbReference type="SUPFAM" id="SSF53098">
    <property type="entry name" value="Ribonuclease H-like"/>
    <property type="match status" value="1"/>
</dbReference>
<dbReference type="RefSeq" id="XP_008274017.1">
    <property type="nucleotide sequence ID" value="XM_008275795.1"/>
</dbReference>
<dbReference type="GeneID" id="103353042"/>
<organism evidence="4 5">
    <name type="scientific">Stegastes partitus</name>
    <name type="common">bicolor damselfish</name>
    <dbReference type="NCBI Taxonomy" id="144197"/>
    <lineage>
        <taxon>Eukaryota</taxon>
        <taxon>Metazoa</taxon>
        <taxon>Chordata</taxon>
        <taxon>Craniata</taxon>
        <taxon>Vertebrata</taxon>
        <taxon>Euteleostomi</taxon>
        <taxon>Actinopterygii</taxon>
        <taxon>Neopterygii</taxon>
        <taxon>Teleostei</taxon>
        <taxon>Neoteleostei</taxon>
        <taxon>Acanthomorphata</taxon>
        <taxon>Ovalentaria</taxon>
        <taxon>Pomacentridae</taxon>
        <taxon>Stegastes</taxon>
    </lineage>
</organism>
<dbReference type="Pfam" id="PF00665">
    <property type="entry name" value="rve"/>
    <property type="match status" value="1"/>
</dbReference>